<dbReference type="EMBL" id="CAXITT010000481">
    <property type="protein sequence ID" value="CAL1542331.1"/>
    <property type="molecule type" value="Genomic_DNA"/>
</dbReference>
<evidence type="ECO:0000259" key="2">
    <source>
        <dbReference type="Pfam" id="PF00386"/>
    </source>
</evidence>
<organism evidence="3 4">
    <name type="scientific">Lymnaea stagnalis</name>
    <name type="common">Great pond snail</name>
    <name type="synonym">Helix stagnalis</name>
    <dbReference type="NCBI Taxonomy" id="6523"/>
    <lineage>
        <taxon>Eukaryota</taxon>
        <taxon>Metazoa</taxon>
        <taxon>Spiralia</taxon>
        <taxon>Lophotrochozoa</taxon>
        <taxon>Mollusca</taxon>
        <taxon>Gastropoda</taxon>
        <taxon>Heterobranchia</taxon>
        <taxon>Euthyneura</taxon>
        <taxon>Panpulmonata</taxon>
        <taxon>Hygrophila</taxon>
        <taxon>Lymnaeoidea</taxon>
        <taxon>Lymnaeidae</taxon>
        <taxon>Lymnaea</taxon>
    </lineage>
</organism>
<sequence>MSRMAIIAQPTQRFINLINQQIEILKGERQIVIDTLDRAIDQVLSEVNVWVNGGHVNHTTYAEMNKRIQRVIHLFMEKSAEILDPAFEENEHVSRKVTSQASNNSTIPNMSCTRGDVKENIIISKEEKVHESGVDNNNTALKLAILEIAVYSLKKTNKQIQEQQDNVKNNLELLNNANLNSEKKFQESIALLEKKGQEMSSRVDHLFETATDFGGKLTRLEEDNESAKASRNELNQQIRAVRTFSSESFISIQDLSKSVESTTQRNSEMSNKMVQLESSINLMSSQYTERFEAMCNFNKDKTDAFENSIENRVAKLTNKVAKLDRQCSLPNAGFYAWTSLEVKDGWCDVESFDSVPANYGDHFNSQTGKFSAPLNGLYLISIRTGSLEKNDSFGAVCYQKSNNPLPQRDDGIIELCDVVGNQTIVRCTELAAGDTVYLQSTNFDKSTTKYISVYFSIVMIKC</sequence>
<dbReference type="Pfam" id="PF00386">
    <property type="entry name" value="C1q"/>
    <property type="match status" value="1"/>
</dbReference>
<keyword evidence="1" id="KW-0175">Coiled coil</keyword>
<comment type="caution">
    <text evidence="3">The sequence shown here is derived from an EMBL/GenBank/DDBJ whole genome shotgun (WGS) entry which is preliminary data.</text>
</comment>
<dbReference type="Proteomes" id="UP001497497">
    <property type="component" value="Unassembled WGS sequence"/>
</dbReference>
<name>A0AAV2I6K7_LYMST</name>
<feature type="coiled-coil region" evidence="1">
    <location>
        <begin position="217"/>
        <end position="279"/>
    </location>
</feature>
<proteinExistence type="predicted"/>
<dbReference type="InterPro" id="IPR008983">
    <property type="entry name" value="Tumour_necrosis_fac-like_dom"/>
</dbReference>
<protein>
    <recommendedName>
        <fullName evidence="2">C1q domain-containing protein</fullName>
    </recommendedName>
</protein>
<dbReference type="SUPFAM" id="SSF49842">
    <property type="entry name" value="TNF-like"/>
    <property type="match status" value="1"/>
</dbReference>
<feature type="domain" description="C1q" evidence="2">
    <location>
        <begin position="350"/>
        <end position="443"/>
    </location>
</feature>
<keyword evidence="4" id="KW-1185">Reference proteome</keyword>
<evidence type="ECO:0000256" key="1">
    <source>
        <dbReference type="SAM" id="Coils"/>
    </source>
</evidence>
<evidence type="ECO:0000313" key="4">
    <source>
        <dbReference type="Proteomes" id="UP001497497"/>
    </source>
</evidence>
<dbReference type="InterPro" id="IPR001073">
    <property type="entry name" value="C1q_dom"/>
</dbReference>
<dbReference type="AlphaFoldDB" id="A0AAV2I6K7"/>
<evidence type="ECO:0000313" key="3">
    <source>
        <dbReference type="EMBL" id="CAL1542331.1"/>
    </source>
</evidence>
<reference evidence="3 4" key="1">
    <citation type="submission" date="2024-04" db="EMBL/GenBank/DDBJ databases">
        <authorList>
            <consortium name="Genoscope - CEA"/>
            <person name="William W."/>
        </authorList>
    </citation>
    <scope>NUCLEOTIDE SEQUENCE [LARGE SCALE GENOMIC DNA]</scope>
</reference>
<accession>A0AAV2I6K7</accession>
<gene>
    <name evidence="3" type="ORF">GSLYS_00015925001</name>
</gene>
<feature type="coiled-coil region" evidence="1">
    <location>
        <begin position="153"/>
        <end position="184"/>
    </location>
</feature>
<dbReference type="Gene3D" id="2.60.120.40">
    <property type="match status" value="1"/>
</dbReference>